<feature type="non-terminal residue" evidence="1">
    <location>
        <position position="80"/>
    </location>
</feature>
<dbReference type="AlphaFoldDB" id="S8CUB8"/>
<dbReference type="PANTHER" id="PTHR37234:SF1">
    <property type="entry name" value="OS03G0319200 PROTEIN"/>
    <property type="match status" value="1"/>
</dbReference>
<accession>S8CUB8</accession>
<evidence type="ECO:0000313" key="1">
    <source>
        <dbReference type="EMBL" id="EPS68476.1"/>
    </source>
</evidence>
<evidence type="ECO:0000313" key="2">
    <source>
        <dbReference type="Proteomes" id="UP000015453"/>
    </source>
</evidence>
<reference evidence="1 2" key="1">
    <citation type="journal article" date="2013" name="BMC Genomics">
        <title>The miniature genome of a carnivorous plant Genlisea aurea contains a low number of genes and short non-coding sequences.</title>
        <authorList>
            <person name="Leushkin E.V."/>
            <person name="Sutormin R.A."/>
            <person name="Nabieva E.R."/>
            <person name="Penin A.A."/>
            <person name="Kondrashov A.S."/>
            <person name="Logacheva M.D."/>
        </authorList>
    </citation>
    <scope>NUCLEOTIDE SEQUENCE [LARGE SCALE GENOMIC DNA]</scope>
</reference>
<name>S8CUB8_9LAMI</name>
<gene>
    <name evidence="1" type="ORF">M569_06297</name>
</gene>
<dbReference type="EMBL" id="AUSU01002596">
    <property type="protein sequence ID" value="EPS68476.1"/>
    <property type="molecule type" value="Genomic_DNA"/>
</dbReference>
<protein>
    <recommendedName>
        <fullName evidence="3">DUF3741 domain-containing protein</fullName>
    </recommendedName>
</protein>
<proteinExistence type="predicted"/>
<keyword evidence="2" id="KW-1185">Reference proteome</keyword>
<sequence>KVSRSPTIAREIGRSSAHSSTISCVTKLMGLEEVEGKEDRWPKSAEDPIEEKRRQLLEALAKCNEDLEALRKIIAAARYS</sequence>
<dbReference type="PANTHER" id="PTHR37234">
    <property type="entry name" value="OS03G0319200 PROTEIN"/>
    <property type="match status" value="1"/>
</dbReference>
<dbReference type="Proteomes" id="UP000015453">
    <property type="component" value="Unassembled WGS sequence"/>
</dbReference>
<evidence type="ECO:0008006" key="3">
    <source>
        <dbReference type="Google" id="ProtNLM"/>
    </source>
</evidence>
<organism evidence="1 2">
    <name type="scientific">Genlisea aurea</name>
    <dbReference type="NCBI Taxonomy" id="192259"/>
    <lineage>
        <taxon>Eukaryota</taxon>
        <taxon>Viridiplantae</taxon>
        <taxon>Streptophyta</taxon>
        <taxon>Embryophyta</taxon>
        <taxon>Tracheophyta</taxon>
        <taxon>Spermatophyta</taxon>
        <taxon>Magnoliopsida</taxon>
        <taxon>eudicotyledons</taxon>
        <taxon>Gunneridae</taxon>
        <taxon>Pentapetalae</taxon>
        <taxon>asterids</taxon>
        <taxon>lamiids</taxon>
        <taxon>Lamiales</taxon>
        <taxon>Lentibulariaceae</taxon>
        <taxon>Genlisea</taxon>
    </lineage>
</organism>
<dbReference type="OrthoDB" id="780613at2759"/>
<comment type="caution">
    <text evidence="1">The sequence shown here is derived from an EMBL/GenBank/DDBJ whole genome shotgun (WGS) entry which is preliminary data.</text>
</comment>
<feature type="non-terminal residue" evidence="1">
    <location>
        <position position="1"/>
    </location>
</feature>